<dbReference type="InterPro" id="IPR000566">
    <property type="entry name" value="Lipocln_cytosolic_FA-bd_dom"/>
</dbReference>
<comment type="caution">
    <text evidence="2">The sequence shown here is derived from an EMBL/GenBank/DDBJ whole genome shotgun (WGS) entry which is preliminary data.</text>
</comment>
<accession>A0ABD0YYG4</accession>
<reference evidence="2 3" key="1">
    <citation type="submission" date="2024-07" db="EMBL/GenBank/DDBJ databases">
        <title>Chromosome-level genome assembly of the water stick insect Ranatra chinensis (Heteroptera: Nepidae).</title>
        <authorList>
            <person name="Liu X."/>
        </authorList>
    </citation>
    <scope>NUCLEOTIDE SEQUENCE [LARGE SCALE GENOMIC DNA]</scope>
    <source>
        <strain evidence="2">Cailab_2021Rc</strain>
        <tissue evidence="2">Muscle</tissue>
    </source>
</reference>
<evidence type="ECO:0000313" key="3">
    <source>
        <dbReference type="Proteomes" id="UP001558652"/>
    </source>
</evidence>
<dbReference type="SUPFAM" id="SSF50814">
    <property type="entry name" value="Lipocalins"/>
    <property type="match status" value="1"/>
</dbReference>
<organism evidence="2 3">
    <name type="scientific">Ranatra chinensis</name>
    <dbReference type="NCBI Taxonomy" id="642074"/>
    <lineage>
        <taxon>Eukaryota</taxon>
        <taxon>Metazoa</taxon>
        <taxon>Ecdysozoa</taxon>
        <taxon>Arthropoda</taxon>
        <taxon>Hexapoda</taxon>
        <taxon>Insecta</taxon>
        <taxon>Pterygota</taxon>
        <taxon>Neoptera</taxon>
        <taxon>Paraneoptera</taxon>
        <taxon>Hemiptera</taxon>
        <taxon>Heteroptera</taxon>
        <taxon>Panheteroptera</taxon>
        <taxon>Nepomorpha</taxon>
        <taxon>Nepidae</taxon>
        <taxon>Ranatrinae</taxon>
        <taxon>Ranatra</taxon>
    </lineage>
</organism>
<evidence type="ECO:0000313" key="2">
    <source>
        <dbReference type="EMBL" id="KAL1140979.1"/>
    </source>
</evidence>
<dbReference type="GO" id="GO:0006950">
    <property type="term" value="P:response to stress"/>
    <property type="evidence" value="ECO:0007669"/>
    <property type="project" value="UniProtKB-ARBA"/>
</dbReference>
<protein>
    <recommendedName>
        <fullName evidence="1">Lipocalin/cytosolic fatty-acid binding domain-containing protein</fullName>
    </recommendedName>
</protein>
<dbReference type="Pfam" id="PF00061">
    <property type="entry name" value="Lipocalin"/>
    <property type="match status" value="1"/>
</dbReference>
<dbReference type="PANTHER" id="PTHR10612">
    <property type="entry name" value="APOLIPOPROTEIN D"/>
    <property type="match status" value="1"/>
</dbReference>
<proteinExistence type="predicted"/>
<dbReference type="PANTHER" id="PTHR10612:SF41">
    <property type="entry name" value="GLIAL LAZARILLO, ISOFORM A"/>
    <property type="match status" value="1"/>
</dbReference>
<evidence type="ECO:0000259" key="1">
    <source>
        <dbReference type="Pfam" id="PF00061"/>
    </source>
</evidence>
<feature type="domain" description="Lipocalin/cytosolic fatty-acid binding" evidence="1">
    <location>
        <begin position="69"/>
        <end position="141"/>
    </location>
</feature>
<gene>
    <name evidence="2" type="ORF">AAG570_000905</name>
</gene>
<name>A0ABD0YYG4_9HEMI</name>
<keyword evidence="3" id="KW-1185">Reference proteome</keyword>
<dbReference type="Proteomes" id="UP001558652">
    <property type="component" value="Unassembled WGS sequence"/>
</dbReference>
<sequence>MEVERSFYLVESPITCTKVNFTGNGNETLNVDITYKTPWRRTISSASYDADMYYEPGTINMILKTNLPFFVARLTPGSGKYVVLDTDYEQSALIYSCINWRFVHADFVWVLGRKMEISPEMRVKMYSILDKYNINRDRLFISSRNNC</sequence>
<dbReference type="EMBL" id="JBFDAA010000001">
    <property type="protein sequence ID" value="KAL1140979.1"/>
    <property type="molecule type" value="Genomic_DNA"/>
</dbReference>
<dbReference type="AlphaFoldDB" id="A0ABD0YYG4"/>
<dbReference type="InterPro" id="IPR012674">
    <property type="entry name" value="Calycin"/>
</dbReference>
<dbReference type="Gene3D" id="2.40.128.20">
    <property type="match status" value="1"/>
</dbReference>